<feature type="domain" description="Fibrinogen C-terminal" evidence="3">
    <location>
        <begin position="38"/>
        <end position="175"/>
    </location>
</feature>
<dbReference type="EMBL" id="JAIZAY010000011">
    <property type="protein sequence ID" value="KAJ8033950.1"/>
    <property type="molecule type" value="Genomic_DNA"/>
</dbReference>
<organism evidence="4 5">
    <name type="scientific">Holothuria leucospilota</name>
    <name type="common">Black long sea cucumber</name>
    <name type="synonym">Mertensiothuria leucospilota</name>
    <dbReference type="NCBI Taxonomy" id="206669"/>
    <lineage>
        <taxon>Eukaryota</taxon>
        <taxon>Metazoa</taxon>
        <taxon>Echinodermata</taxon>
        <taxon>Eleutherozoa</taxon>
        <taxon>Echinozoa</taxon>
        <taxon>Holothuroidea</taxon>
        <taxon>Aspidochirotacea</taxon>
        <taxon>Aspidochirotida</taxon>
        <taxon>Holothuriidae</taxon>
        <taxon>Holothuria</taxon>
    </lineage>
</organism>
<keyword evidence="5" id="KW-1185">Reference proteome</keyword>
<dbReference type="CDD" id="cd00087">
    <property type="entry name" value="FReD"/>
    <property type="match status" value="1"/>
</dbReference>
<dbReference type="Gene3D" id="3.90.215.10">
    <property type="entry name" value="Gamma Fibrinogen, chain A, domain 1"/>
    <property type="match status" value="2"/>
</dbReference>
<dbReference type="Proteomes" id="UP001152320">
    <property type="component" value="Chromosome 11"/>
</dbReference>
<dbReference type="OrthoDB" id="7250310at2759"/>
<keyword evidence="1" id="KW-0245">EGF-like domain</keyword>
<dbReference type="PROSITE" id="PS50026">
    <property type="entry name" value="EGF_3"/>
    <property type="match status" value="2"/>
</dbReference>
<evidence type="ECO:0000256" key="1">
    <source>
        <dbReference type="PROSITE-ProRule" id="PRU00076"/>
    </source>
</evidence>
<comment type="caution">
    <text evidence="1">Lacks conserved residue(s) required for the propagation of feature annotation.</text>
</comment>
<feature type="domain" description="EGF-like" evidence="2">
    <location>
        <begin position="619"/>
        <end position="658"/>
    </location>
</feature>
<dbReference type="SUPFAM" id="SSF56496">
    <property type="entry name" value="Fibrinogen C-terminal domain-like"/>
    <property type="match status" value="2"/>
</dbReference>
<dbReference type="SMART" id="SM00186">
    <property type="entry name" value="FBG"/>
    <property type="match status" value="2"/>
</dbReference>
<dbReference type="PANTHER" id="PTHR19143">
    <property type="entry name" value="FIBRINOGEN/TENASCIN/ANGIOPOEITIN"/>
    <property type="match status" value="1"/>
</dbReference>
<dbReference type="Pfam" id="PF00147">
    <property type="entry name" value="Fibrinogen_C"/>
    <property type="match status" value="2"/>
</dbReference>
<protein>
    <submittedName>
        <fullName evidence="4">Zonadhesin</fullName>
    </submittedName>
</protein>
<dbReference type="InterPro" id="IPR036056">
    <property type="entry name" value="Fibrinogen-like_C"/>
</dbReference>
<evidence type="ECO:0000313" key="4">
    <source>
        <dbReference type="EMBL" id="KAJ8033950.1"/>
    </source>
</evidence>
<dbReference type="InterPro" id="IPR002181">
    <property type="entry name" value="Fibrinogen_a/b/g_C_dom"/>
</dbReference>
<dbReference type="GO" id="GO:0005615">
    <property type="term" value="C:extracellular space"/>
    <property type="evidence" value="ECO:0007669"/>
    <property type="project" value="TreeGrafter"/>
</dbReference>
<dbReference type="PANTHER" id="PTHR19143:SF327">
    <property type="entry name" value="FI21813P1-RELATED"/>
    <property type="match status" value="1"/>
</dbReference>
<dbReference type="Pfam" id="PF12714">
    <property type="entry name" value="TILa"/>
    <property type="match status" value="4"/>
</dbReference>
<dbReference type="InterPro" id="IPR050373">
    <property type="entry name" value="Fibrinogen_C-term_domain"/>
</dbReference>
<dbReference type="SMART" id="SM00181">
    <property type="entry name" value="EGF"/>
    <property type="match status" value="9"/>
</dbReference>
<dbReference type="CDD" id="cd19941">
    <property type="entry name" value="TIL"/>
    <property type="match status" value="4"/>
</dbReference>
<comment type="caution">
    <text evidence="4">The sequence shown here is derived from an EMBL/GenBank/DDBJ whole genome shotgun (WGS) entry which is preliminary data.</text>
</comment>
<name>A0A9Q1BWJ7_HOLLE</name>
<dbReference type="Gene3D" id="2.10.25.10">
    <property type="entry name" value="Laminin"/>
    <property type="match status" value="4"/>
</dbReference>
<dbReference type="InterPro" id="IPR000742">
    <property type="entry name" value="EGF"/>
</dbReference>
<dbReference type="InterPro" id="IPR014716">
    <property type="entry name" value="Fibrinogen_a/b/g_C_1"/>
</dbReference>
<feature type="domain" description="Fibrinogen C-terminal" evidence="3">
    <location>
        <begin position="775"/>
        <end position="1019"/>
    </location>
</feature>
<gene>
    <name evidence="4" type="ORF">HOLleu_24341</name>
</gene>
<dbReference type="PROSITE" id="PS01186">
    <property type="entry name" value="EGF_2"/>
    <property type="match status" value="5"/>
</dbReference>
<evidence type="ECO:0000259" key="2">
    <source>
        <dbReference type="PROSITE" id="PS50026"/>
    </source>
</evidence>
<reference evidence="4" key="1">
    <citation type="submission" date="2021-10" db="EMBL/GenBank/DDBJ databases">
        <title>Tropical sea cucumber genome reveals ecological adaptation and Cuvierian tubules defense mechanism.</title>
        <authorList>
            <person name="Chen T."/>
        </authorList>
    </citation>
    <scope>NUCLEOTIDE SEQUENCE</scope>
    <source>
        <strain evidence="4">Nanhai2018</strain>
        <tissue evidence="4">Muscle</tissue>
    </source>
</reference>
<feature type="domain" description="EGF-like" evidence="2">
    <location>
        <begin position="739"/>
        <end position="778"/>
    </location>
</feature>
<evidence type="ECO:0000313" key="5">
    <source>
        <dbReference type="Proteomes" id="UP001152320"/>
    </source>
</evidence>
<dbReference type="AlphaFoldDB" id="A0A9Q1BWJ7"/>
<dbReference type="PROSITE" id="PS51406">
    <property type="entry name" value="FIBRINOGEN_C_2"/>
    <property type="match status" value="2"/>
</dbReference>
<accession>A0A9Q1BWJ7</accession>
<evidence type="ECO:0000259" key="3">
    <source>
        <dbReference type="PROSITE" id="PS51406"/>
    </source>
</evidence>
<sequence length="1020" mass="112788">MDNFIMSILRPVSLTSVLQIFLTALIVSSQNSAFYLFYQKPAYPRDCKEVLDSCHYQRLSGVYAIKPDGYHKPFEVYCDTTGDSGGWTVILRRHDGSVTFQRNWLEYKLGFGFLSQELWIGTEKLSYLTNQNTYELRIDLTYSDGRSAYLTYKFFRITDDFSNYKLTSLGLYAGSDDITDCPTNMQYGTCICQSSCGCLQDCLPCSQEEACFCPSGFYLKGAECVPREECGCIVDGNTIGEGVWYVAPGCTRRYICINGNLICDNNYRCGANAVCERRNNVLGCYCNPGYIGDGVMCVTTCPVNTEYGVCTCQTHCRDPNNCLPCAQSETCYCTDGYFLENGNCVRPEQCGCHVDGIVIPEGQTYTSPGCSKMCTCTNGQLNCNNNYQCSSNAVCETRNNVLQCYCNPGYVGDGVTCVSICQANGVFGTCFCETTCANPQFCGSCTQGQPCYCPSGFYLQGSNCVRPEGCGCFTDGMIIPEGETYTSPGCSKMCTCTNGQLDCNNNYQCSPNAVCETRNNVLQCYCNPGYVGDGVTCVSICQANRVFGTCFCETTCANPQFCGSCTQGQPCYCPSGFYLQGSNCVRPEGCGCFTDGMIIPEGQTYTSPGCSNMCTCTNGQLDCNNNYQCSPDAVCETRSGVRQCYCNPGFTGDGVTCSPVCQTNRVLGTCPCETTCENPQVCGSCSQSQPCYCPSGYFIQGQDCVQQEDCGCYIDGIIVPNSETYVNTDCTQQCTCNNNQLDCDTTYQCSPNAACIEDTGVRRCVCNDGYSGDGLTCAAAFTDCYDAYQAGHRTDGIYTIRPTGWPGSPFEVFCNMTFGDGGWTVFQRRIDGVTDFYRTWTEYKQGFGTQNQGNDFWLGNEQLHYLTDQKDYILRIDFVHSSDTPYYEEYRTFKIGDESTKYRLSYGSYKDGNTGYYNLYYNNGQQFSTRDQDNDGCNDHNFAERQKGGWWYTNYWCTNCFGSYCYVFEYGSSGCNTGGTNTNLNGDYNGGNGENIFYGTNGPNDCNHKFAEMKIRPINT</sequence>
<dbReference type="InterPro" id="IPR025615">
    <property type="entry name" value="TILa_dom"/>
</dbReference>
<proteinExistence type="predicted"/>
<dbReference type="NCBIfam" id="NF040941">
    <property type="entry name" value="GGGWT_bact"/>
    <property type="match status" value="2"/>
</dbReference>